<comment type="similarity">
    <text evidence="7">Belongs to the gmhB family.</text>
</comment>
<proteinExistence type="inferred from homology"/>
<dbReference type="InterPro" id="IPR036412">
    <property type="entry name" value="HAD-like_sf"/>
</dbReference>
<evidence type="ECO:0000256" key="7">
    <source>
        <dbReference type="PIRNR" id="PIRNR004682"/>
    </source>
</evidence>
<organism evidence="8 9">
    <name type="scientific">Herbaspirillum lusitanum</name>
    <dbReference type="NCBI Taxonomy" id="213312"/>
    <lineage>
        <taxon>Bacteria</taxon>
        <taxon>Pseudomonadati</taxon>
        <taxon>Pseudomonadota</taxon>
        <taxon>Betaproteobacteria</taxon>
        <taxon>Burkholderiales</taxon>
        <taxon>Oxalobacteraceae</taxon>
        <taxon>Herbaspirillum</taxon>
    </lineage>
</organism>
<evidence type="ECO:0000256" key="4">
    <source>
        <dbReference type="ARBA" id="ARBA00022801"/>
    </source>
</evidence>
<dbReference type="InterPro" id="IPR004446">
    <property type="entry name" value="Heptose_bisP_phosphatase"/>
</dbReference>
<accession>A0ABW9A840</accession>
<comment type="caution">
    <text evidence="8">The sequence shown here is derived from an EMBL/GenBank/DDBJ whole genome shotgun (WGS) entry which is preliminary data.</text>
</comment>
<gene>
    <name evidence="8" type="primary">gmhB</name>
    <name evidence="8" type="ORF">PQR62_07645</name>
</gene>
<dbReference type="PANTHER" id="PTHR42891:SF1">
    <property type="entry name" value="D-GLYCERO-BETA-D-MANNO-HEPTOSE-1,7-BISPHOSPHATE 7-PHOSPHATASE"/>
    <property type="match status" value="1"/>
</dbReference>
<dbReference type="InterPro" id="IPR006543">
    <property type="entry name" value="Histidinol-phos"/>
</dbReference>
<dbReference type="EC" id="3.1.3.-" evidence="7"/>
<dbReference type="NCBIfam" id="NF006506">
    <property type="entry name" value="PRK08942.1"/>
    <property type="match status" value="1"/>
</dbReference>
<name>A0ABW9A840_9BURK</name>
<keyword evidence="3" id="KW-0479">Metal-binding</keyword>
<dbReference type="InterPro" id="IPR023214">
    <property type="entry name" value="HAD_sf"/>
</dbReference>
<keyword evidence="4 7" id="KW-0378">Hydrolase</keyword>
<dbReference type="PANTHER" id="PTHR42891">
    <property type="entry name" value="D-GLYCERO-BETA-D-MANNO-HEPTOSE-1,7-BISPHOSPHATE 7-PHOSPHATASE"/>
    <property type="match status" value="1"/>
</dbReference>
<comment type="subcellular location">
    <subcellularLocation>
        <location evidence="1 7">Cytoplasm</location>
    </subcellularLocation>
</comment>
<evidence type="ECO:0000313" key="9">
    <source>
        <dbReference type="Proteomes" id="UP001629246"/>
    </source>
</evidence>
<dbReference type="CDD" id="cd07503">
    <property type="entry name" value="HAD_HisB-N"/>
    <property type="match status" value="1"/>
</dbReference>
<dbReference type="RefSeq" id="WP_408156453.1">
    <property type="nucleotide sequence ID" value="NZ_JAQQFM010000003.1"/>
</dbReference>
<evidence type="ECO:0000256" key="2">
    <source>
        <dbReference type="ARBA" id="ARBA00022490"/>
    </source>
</evidence>
<dbReference type="NCBIfam" id="TIGR00213">
    <property type="entry name" value="GmhB_yaeD"/>
    <property type="match status" value="1"/>
</dbReference>
<dbReference type="InterPro" id="IPR006549">
    <property type="entry name" value="HAD-SF_hydro_IIIA"/>
</dbReference>
<reference evidence="8 9" key="1">
    <citation type="journal article" date="2024" name="Chem. Sci.">
        <title>Discovery of megapolipeptins by genome mining of a Burkholderiales bacteria collection.</title>
        <authorList>
            <person name="Paulo B.S."/>
            <person name="Recchia M.J.J."/>
            <person name="Lee S."/>
            <person name="Fergusson C.H."/>
            <person name="Romanowski S.B."/>
            <person name="Hernandez A."/>
            <person name="Krull N."/>
            <person name="Liu D.Y."/>
            <person name="Cavanagh H."/>
            <person name="Bos A."/>
            <person name="Gray C.A."/>
            <person name="Murphy B.T."/>
            <person name="Linington R.G."/>
            <person name="Eustaquio A.S."/>
        </authorList>
    </citation>
    <scope>NUCLEOTIDE SEQUENCE [LARGE SCALE GENOMIC DNA]</scope>
    <source>
        <strain evidence="8 9">RL21-008-BIB-A</strain>
    </source>
</reference>
<keyword evidence="5 7" id="KW-0119">Carbohydrate metabolism</keyword>
<evidence type="ECO:0000256" key="6">
    <source>
        <dbReference type="ARBA" id="ARBA00031828"/>
    </source>
</evidence>
<dbReference type="Pfam" id="PF13242">
    <property type="entry name" value="Hydrolase_like"/>
    <property type="match status" value="1"/>
</dbReference>
<sequence length="192" mass="21209">MLQQELSAARACVFIDRDGTLNIEKKYLHKYADWEWIPGSVKMLKTLHEAGFLNIVITNQAGVARGYYDTAAIKTLHAQVDEELLGTGAVIDAYYFCPHHPQYGEERNCSCRKPAPGMLLTAKEQWNISMARSWMIGDKISDIEAGLAAGVRCILVATGYGEEERQACPAGVWQAADFAAAGALILQDMQRN</sequence>
<protein>
    <recommendedName>
        <fullName evidence="6 7">D,D-heptose 1,7-bisphosphate phosphatase</fullName>
        <ecNumber evidence="7">3.1.3.-</ecNumber>
    </recommendedName>
</protein>
<evidence type="ECO:0000256" key="1">
    <source>
        <dbReference type="ARBA" id="ARBA00004496"/>
    </source>
</evidence>
<keyword evidence="9" id="KW-1185">Reference proteome</keyword>
<evidence type="ECO:0000313" key="8">
    <source>
        <dbReference type="EMBL" id="MFL9924132.1"/>
    </source>
</evidence>
<dbReference type="PIRSF" id="PIRSF004682">
    <property type="entry name" value="GmhB"/>
    <property type="match status" value="1"/>
</dbReference>
<dbReference type="GO" id="GO:0034200">
    <property type="term" value="F:D-glycero-beta-D-manno-heptose 1,7-bisphosphate 7-phosphatase activity"/>
    <property type="evidence" value="ECO:0007669"/>
    <property type="project" value="UniProtKB-EC"/>
</dbReference>
<dbReference type="SUPFAM" id="SSF56784">
    <property type="entry name" value="HAD-like"/>
    <property type="match status" value="1"/>
</dbReference>
<dbReference type="EMBL" id="JAQQFM010000003">
    <property type="protein sequence ID" value="MFL9924132.1"/>
    <property type="molecule type" value="Genomic_DNA"/>
</dbReference>
<dbReference type="Proteomes" id="UP001629246">
    <property type="component" value="Unassembled WGS sequence"/>
</dbReference>
<dbReference type="NCBIfam" id="TIGR01662">
    <property type="entry name" value="HAD-SF-IIIA"/>
    <property type="match status" value="1"/>
</dbReference>
<evidence type="ECO:0000256" key="5">
    <source>
        <dbReference type="ARBA" id="ARBA00023277"/>
    </source>
</evidence>
<dbReference type="NCBIfam" id="TIGR01656">
    <property type="entry name" value="Histidinol-ppas"/>
    <property type="match status" value="1"/>
</dbReference>
<dbReference type="Gene3D" id="3.40.50.1000">
    <property type="entry name" value="HAD superfamily/HAD-like"/>
    <property type="match status" value="1"/>
</dbReference>
<keyword evidence="2 7" id="KW-0963">Cytoplasm</keyword>
<evidence type="ECO:0000256" key="3">
    <source>
        <dbReference type="ARBA" id="ARBA00022723"/>
    </source>
</evidence>